<evidence type="ECO:0000313" key="3">
    <source>
        <dbReference type="EMBL" id="MDT0630582.1"/>
    </source>
</evidence>
<reference evidence="3 4" key="1">
    <citation type="submission" date="2023-09" db="EMBL/GenBank/DDBJ databases">
        <authorList>
            <person name="Rey-Velasco X."/>
        </authorList>
    </citation>
    <scope>NUCLEOTIDE SEQUENCE [LARGE SCALE GENOMIC DNA]</scope>
    <source>
        <strain evidence="3 4">F394</strain>
    </source>
</reference>
<feature type="transmembrane region" description="Helical" evidence="2">
    <location>
        <begin position="102"/>
        <end position="122"/>
    </location>
</feature>
<accession>A0ABU3BMR7</accession>
<gene>
    <name evidence="3" type="ORF">RM540_02375</name>
</gene>
<protein>
    <submittedName>
        <fullName evidence="3">Phage holin family protein</fullName>
    </submittedName>
</protein>
<sequence>MADSRTTPPPPDTVALVEGDPAPAAPRDDRSIGDLLSELTSETTTLVKQEIRLVKAEATQEAREAGRAIGAAAAGGAVAYAGLIPILIGIGWGLGQLFGEDLIWLGILIVGIIAAIIGYVMLKKGLDQIKQLSPPLDTTAQTLKEDKQWIKEETR</sequence>
<keyword evidence="2" id="KW-0812">Transmembrane</keyword>
<feature type="transmembrane region" description="Helical" evidence="2">
    <location>
        <begin position="68"/>
        <end position="90"/>
    </location>
</feature>
<feature type="region of interest" description="Disordered" evidence="1">
    <location>
        <begin position="1"/>
        <end position="30"/>
    </location>
</feature>
<dbReference type="Pfam" id="PF07332">
    <property type="entry name" value="Phage_holin_3_6"/>
    <property type="match status" value="1"/>
</dbReference>
<keyword evidence="2" id="KW-1133">Transmembrane helix</keyword>
<dbReference type="EMBL" id="JAVRHT010000003">
    <property type="protein sequence ID" value="MDT0630582.1"/>
    <property type="molecule type" value="Genomic_DNA"/>
</dbReference>
<comment type="caution">
    <text evidence="3">The sequence shown here is derived from an EMBL/GenBank/DDBJ whole genome shotgun (WGS) entry which is preliminary data.</text>
</comment>
<evidence type="ECO:0000256" key="1">
    <source>
        <dbReference type="SAM" id="MobiDB-lite"/>
    </source>
</evidence>
<proteinExistence type="predicted"/>
<evidence type="ECO:0000313" key="4">
    <source>
        <dbReference type="Proteomes" id="UP001267426"/>
    </source>
</evidence>
<dbReference type="RefSeq" id="WP_311661787.1">
    <property type="nucleotide sequence ID" value="NZ_JAVRHT010000003.1"/>
</dbReference>
<keyword evidence="2" id="KW-0472">Membrane</keyword>
<name>A0ABU3BMR7_9BACT</name>
<dbReference type="InterPro" id="IPR009937">
    <property type="entry name" value="Phage_holin_3_6"/>
</dbReference>
<organism evidence="3 4">
    <name type="scientific">Rubrivirga litoralis</name>
    <dbReference type="NCBI Taxonomy" id="3075598"/>
    <lineage>
        <taxon>Bacteria</taxon>
        <taxon>Pseudomonadati</taxon>
        <taxon>Rhodothermota</taxon>
        <taxon>Rhodothermia</taxon>
        <taxon>Rhodothermales</taxon>
        <taxon>Rubricoccaceae</taxon>
        <taxon>Rubrivirga</taxon>
    </lineage>
</organism>
<dbReference type="Proteomes" id="UP001267426">
    <property type="component" value="Unassembled WGS sequence"/>
</dbReference>
<keyword evidence="4" id="KW-1185">Reference proteome</keyword>
<evidence type="ECO:0000256" key="2">
    <source>
        <dbReference type="SAM" id="Phobius"/>
    </source>
</evidence>